<dbReference type="EMBL" id="JAAQWE010000002">
    <property type="protein sequence ID" value="NMX95656.1"/>
    <property type="molecule type" value="Genomic_DNA"/>
</dbReference>
<gene>
    <name evidence="1" type="ORF">HBO43_03500</name>
</gene>
<dbReference type="RefSeq" id="WP_131670690.1">
    <property type="nucleotide sequence ID" value="NZ_CP149793.1"/>
</dbReference>
<evidence type="ECO:0000313" key="1">
    <source>
        <dbReference type="EMBL" id="NMX95656.1"/>
    </source>
</evidence>
<comment type="caution">
    <text evidence="1">The sequence shown here is derived from an EMBL/GenBank/DDBJ whole genome shotgun (WGS) entry which is preliminary data.</text>
</comment>
<protein>
    <submittedName>
        <fullName evidence="1">Uncharacterized protein</fullName>
    </submittedName>
</protein>
<proteinExistence type="predicted"/>
<organism evidence="1 2">
    <name type="scientific">Pseudomonas veronii</name>
    <dbReference type="NCBI Taxonomy" id="76761"/>
    <lineage>
        <taxon>Bacteria</taxon>
        <taxon>Pseudomonadati</taxon>
        <taxon>Pseudomonadota</taxon>
        <taxon>Gammaproteobacteria</taxon>
        <taxon>Pseudomonadales</taxon>
        <taxon>Pseudomonadaceae</taxon>
        <taxon>Pseudomonas</taxon>
    </lineage>
</organism>
<sequence>MIEETREVTSTGSEINANILLRGGWTLLLVSNRKNKDMQWTHFVFGWQVETPPPVLHFTGVEPNIEI</sequence>
<name>A0A7Y0ZPI9_PSEVE</name>
<accession>A0A7Y0ZPI9</accession>
<dbReference type="Proteomes" id="UP000552560">
    <property type="component" value="Unassembled WGS sequence"/>
</dbReference>
<dbReference type="OrthoDB" id="6995416at2"/>
<dbReference type="AlphaFoldDB" id="A0A7Y0ZPI9"/>
<reference evidence="1 2" key="1">
    <citation type="journal article" date="2020" name="Front. Microbiol.">
        <title>Genetic Organization of the aprX-lipA2 Operon Affects the Proteolytic Potential of Pseudomonas Species in Milk.</title>
        <authorList>
            <person name="Maier C."/>
            <person name="Huptas C."/>
            <person name="von Neubeck M."/>
            <person name="Scherer S."/>
            <person name="Wenning M."/>
            <person name="Lucking G."/>
        </authorList>
    </citation>
    <scope>NUCLEOTIDE SEQUENCE [LARGE SCALE GENOMIC DNA]</scope>
    <source>
        <strain evidence="1 2">WS 4671</strain>
    </source>
</reference>
<evidence type="ECO:0000313" key="2">
    <source>
        <dbReference type="Proteomes" id="UP000552560"/>
    </source>
</evidence>